<reference evidence="1" key="2">
    <citation type="journal article" date="2015" name="Data Brief">
        <title>Shoot transcriptome of the giant reed, Arundo donax.</title>
        <authorList>
            <person name="Barrero R.A."/>
            <person name="Guerrero F.D."/>
            <person name="Moolhuijzen P."/>
            <person name="Goolsby J.A."/>
            <person name="Tidwell J."/>
            <person name="Bellgard S.E."/>
            <person name="Bellgard M.I."/>
        </authorList>
    </citation>
    <scope>NUCLEOTIDE SEQUENCE</scope>
    <source>
        <tissue evidence="1">Shoot tissue taken approximately 20 cm above the soil surface</tissue>
    </source>
</reference>
<dbReference type="AlphaFoldDB" id="A0A0A9DWR8"/>
<accession>A0A0A9DWR8</accession>
<organism evidence="1">
    <name type="scientific">Arundo donax</name>
    <name type="common">Giant reed</name>
    <name type="synonym">Donax arundinaceus</name>
    <dbReference type="NCBI Taxonomy" id="35708"/>
    <lineage>
        <taxon>Eukaryota</taxon>
        <taxon>Viridiplantae</taxon>
        <taxon>Streptophyta</taxon>
        <taxon>Embryophyta</taxon>
        <taxon>Tracheophyta</taxon>
        <taxon>Spermatophyta</taxon>
        <taxon>Magnoliopsida</taxon>
        <taxon>Liliopsida</taxon>
        <taxon>Poales</taxon>
        <taxon>Poaceae</taxon>
        <taxon>PACMAD clade</taxon>
        <taxon>Arundinoideae</taxon>
        <taxon>Arundineae</taxon>
        <taxon>Arundo</taxon>
    </lineage>
</organism>
<evidence type="ECO:0000313" key="1">
    <source>
        <dbReference type="EMBL" id="JAD92251.1"/>
    </source>
</evidence>
<reference evidence="1" key="1">
    <citation type="submission" date="2014-09" db="EMBL/GenBank/DDBJ databases">
        <authorList>
            <person name="Magalhaes I.L.F."/>
            <person name="Oliveira U."/>
            <person name="Santos F.R."/>
            <person name="Vidigal T.H.D.A."/>
            <person name="Brescovit A.D."/>
            <person name="Santos A.J."/>
        </authorList>
    </citation>
    <scope>NUCLEOTIDE SEQUENCE</scope>
    <source>
        <tissue evidence="1">Shoot tissue taken approximately 20 cm above the soil surface</tissue>
    </source>
</reference>
<proteinExistence type="predicted"/>
<name>A0A0A9DWR8_ARUDO</name>
<dbReference type="EMBL" id="GBRH01205644">
    <property type="protein sequence ID" value="JAD92251.1"/>
    <property type="molecule type" value="Transcribed_RNA"/>
</dbReference>
<sequence length="87" mass="9752">MIPSQRSCSDSDCRDLLAAAARECERVGSRQRTLAAGPTCRMPRKRTKMPRPRCAGMSAWILLYSATPATTPARPMMNPTNWTPTWR</sequence>
<protein>
    <submittedName>
        <fullName evidence="1">Uncharacterized protein</fullName>
    </submittedName>
</protein>